<proteinExistence type="predicted"/>
<dbReference type="EMBL" id="WIXP02000006">
    <property type="protein sequence ID" value="KAF6209611.1"/>
    <property type="molecule type" value="Genomic_DNA"/>
</dbReference>
<dbReference type="InterPro" id="IPR025663">
    <property type="entry name" value="AKAP_28"/>
</dbReference>
<dbReference type="OrthoDB" id="10492778at2759"/>
<name>A0A6A4JIV3_APOLU</name>
<evidence type="ECO:0000313" key="2">
    <source>
        <dbReference type="EMBL" id="KAF6209611.1"/>
    </source>
</evidence>
<comment type="caution">
    <text evidence="2">The sequence shown here is derived from an EMBL/GenBank/DDBJ whole genome shotgun (WGS) entry which is preliminary data.</text>
</comment>
<organism evidence="2 3">
    <name type="scientific">Apolygus lucorum</name>
    <name type="common">Small green plant bug</name>
    <name type="synonym">Lygocoris lucorum</name>
    <dbReference type="NCBI Taxonomy" id="248454"/>
    <lineage>
        <taxon>Eukaryota</taxon>
        <taxon>Metazoa</taxon>
        <taxon>Ecdysozoa</taxon>
        <taxon>Arthropoda</taxon>
        <taxon>Hexapoda</taxon>
        <taxon>Insecta</taxon>
        <taxon>Pterygota</taxon>
        <taxon>Neoptera</taxon>
        <taxon>Paraneoptera</taxon>
        <taxon>Hemiptera</taxon>
        <taxon>Heteroptera</taxon>
        <taxon>Panheteroptera</taxon>
        <taxon>Cimicomorpha</taxon>
        <taxon>Miridae</taxon>
        <taxon>Mirini</taxon>
        <taxon>Apolygus</taxon>
    </lineage>
</organism>
<dbReference type="Pfam" id="PF14469">
    <property type="entry name" value="AKAP28"/>
    <property type="match status" value="1"/>
</dbReference>
<evidence type="ECO:0000313" key="3">
    <source>
        <dbReference type="Proteomes" id="UP000466442"/>
    </source>
</evidence>
<accession>A0A6A4JIV3</accession>
<protein>
    <submittedName>
        <fullName evidence="2">Uncharacterized protein</fullName>
    </submittedName>
</protein>
<gene>
    <name evidence="2" type="ORF">GE061_015359</name>
</gene>
<dbReference type="AlphaFoldDB" id="A0A6A4JIV3"/>
<evidence type="ECO:0000256" key="1">
    <source>
        <dbReference type="SAM" id="MobiDB-lite"/>
    </source>
</evidence>
<reference evidence="2" key="1">
    <citation type="journal article" date="2021" name="Mol. Ecol. Resour.">
        <title>Apolygus lucorum genome provides insights into omnivorousness and mesophyll feeding.</title>
        <authorList>
            <person name="Liu Y."/>
            <person name="Liu H."/>
            <person name="Wang H."/>
            <person name="Huang T."/>
            <person name="Liu B."/>
            <person name="Yang B."/>
            <person name="Yin L."/>
            <person name="Li B."/>
            <person name="Zhang Y."/>
            <person name="Zhang S."/>
            <person name="Jiang F."/>
            <person name="Zhang X."/>
            <person name="Ren Y."/>
            <person name="Wang B."/>
            <person name="Wang S."/>
            <person name="Lu Y."/>
            <person name="Wu K."/>
            <person name="Fan W."/>
            <person name="Wang G."/>
        </authorList>
    </citation>
    <scope>NUCLEOTIDE SEQUENCE</scope>
    <source>
        <strain evidence="2">12Hb</strain>
    </source>
</reference>
<dbReference type="Proteomes" id="UP000466442">
    <property type="component" value="Unassembled WGS sequence"/>
</dbReference>
<sequence>MDDSERNIAGFPEEALGEEEAKGEEVTEKVSSGSDSESSVDSEPDLPWDLLPPPAPKPRETPNRRRYLRAYKVPRVKPPLKRKGRKATTERFPLREILFVPFLRKNPFLPQMMRIDGIATVREAAALAAWSTIETALLVLNYLEAKKDEMRALRLYTCQAVTEHFKSGKPKYKDRRDCECKKDQPMPLPYIPMENSMFYNYKFSNPLFVWPYEKDFNIFMGLKAIDDYIRLRLNWMKHTNFGISYDHYEADDSSINHVYSIVGCNMRYGYPIGQATFNLVFIIISKHAGAEPGQRVSARFFIEGNPIEFIPMYNDQYFTDRILRHITNRKIRYFSKFHMTDSILHKEHSTDQQMLFKKKLIRNYKKALATNMAITQKETVNLTSYSALCGFCISFNGECPVHKEKCHWGELFTPEAAAKASCTIVRELDKTMRCQTTEIFWPDTKKPIKTLFGRDFLLW</sequence>
<feature type="region of interest" description="Disordered" evidence="1">
    <location>
        <begin position="1"/>
        <end position="68"/>
    </location>
</feature>
<feature type="compositionally biased region" description="Basic and acidic residues" evidence="1">
    <location>
        <begin position="19"/>
        <end position="28"/>
    </location>
</feature>
<keyword evidence="3" id="KW-1185">Reference proteome</keyword>